<feature type="transmembrane region" description="Helical" evidence="7">
    <location>
        <begin position="165"/>
        <end position="188"/>
    </location>
</feature>
<comment type="subcellular location">
    <subcellularLocation>
        <location evidence="1 7">Cell membrane</location>
        <topology evidence="1 7">Multi-pass membrane protein</topology>
    </subcellularLocation>
</comment>
<sequence>MEKKEKKKLSFHKFLYNDNTVGYTFALPFIIGFLGFTIVPMIVSMYYSFTDYNLIKQENFIGLDNYIRLFQDVRFLKSVRVTLKYVFFSVPLKLAFALFIAYLLTRKSKAVTFYRSLYYIPSLIGGSIAVSLVWKELFSSKGLVNSILMNLGLEKVSWFGDQKLAMVPLILMTVWQFGSSMIIFAAGLKEIPSTYYEAAKIDGANKGQSFVKITLPCLSPIILYNLVMQTISAFMAFTQAFVITKGGPNDATNFYSLYVYNQAFKYYDMGYASAMSWVMLVVMSLITLLIFKSSKRWVFSEAGQD</sequence>
<dbReference type="PANTHER" id="PTHR30193:SF1">
    <property type="entry name" value="ABC TRANSPORTER PERMEASE PROTEIN YESP-RELATED"/>
    <property type="match status" value="1"/>
</dbReference>
<dbReference type="Pfam" id="PF00528">
    <property type="entry name" value="BPD_transp_1"/>
    <property type="match status" value="1"/>
</dbReference>
<dbReference type="CDD" id="cd06261">
    <property type="entry name" value="TM_PBP2"/>
    <property type="match status" value="1"/>
</dbReference>
<evidence type="ECO:0000256" key="7">
    <source>
        <dbReference type="RuleBase" id="RU363032"/>
    </source>
</evidence>
<organism evidence="9 10">
    <name type="scientific">Lachnoclostridium phytofermentans</name>
    <dbReference type="NCBI Taxonomy" id="66219"/>
    <lineage>
        <taxon>Bacteria</taxon>
        <taxon>Bacillati</taxon>
        <taxon>Bacillota</taxon>
        <taxon>Clostridia</taxon>
        <taxon>Lachnospirales</taxon>
        <taxon>Lachnospiraceae</taxon>
    </lineage>
</organism>
<dbReference type="Proteomes" id="UP000262969">
    <property type="component" value="Unassembled WGS sequence"/>
</dbReference>
<keyword evidence="5 7" id="KW-1133">Transmembrane helix</keyword>
<evidence type="ECO:0000256" key="1">
    <source>
        <dbReference type="ARBA" id="ARBA00004651"/>
    </source>
</evidence>
<proteinExistence type="inferred from homology"/>
<evidence type="ECO:0000256" key="6">
    <source>
        <dbReference type="ARBA" id="ARBA00023136"/>
    </source>
</evidence>
<dbReference type="AlphaFoldDB" id="A0A3D2XB38"/>
<dbReference type="InterPro" id="IPR051393">
    <property type="entry name" value="ABC_transporter_permease"/>
</dbReference>
<dbReference type="SUPFAM" id="SSF161098">
    <property type="entry name" value="MetI-like"/>
    <property type="match status" value="1"/>
</dbReference>
<comment type="similarity">
    <text evidence="7">Belongs to the binding-protein-dependent transport system permease family.</text>
</comment>
<gene>
    <name evidence="9" type="ORF">DHW61_14360</name>
</gene>
<keyword evidence="4 7" id="KW-0812">Transmembrane</keyword>
<protein>
    <submittedName>
        <fullName evidence="9">Sugar ABC transporter permease</fullName>
    </submittedName>
</protein>
<dbReference type="Gene3D" id="1.10.3720.10">
    <property type="entry name" value="MetI-like"/>
    <property type="match status" value="1"/>
</dbReference>
<dbReference type="EMBL" id="DPVV01000479">
    <property type="protein sequence ID" value="HCL03568.1"/>
    <property type="molecule type" value="Genomic_DNA"/>
</dbReference>
<evidence type="ECO:0000256" key="4">
    <source>
        <dbReference type="ARBA" id="ARBA00022692"/>
    </source>
</evidence>
<keyword evidence="3" id="KW-1003">Cell membrane</keyword>
<dbReference type="GO" id="GO:0055085">
    <property type="term" value="P:transmembrane transport"/>
    <property type="evidence" value="ECO:0007669"/>
    <property type="project" value="InterPro"/>
</dbReference>
<keyword evidence="6 7" id="KW-0472">Membrane</keyword>
<evidence type="ECO:0000256" key="5">
    <source>
        <dbReference type="ARBA" id="ARBA00022989"/>
    </source>
</evidence>
<evidence type="ECO:0000256" key="2">
    <source>
        <dbReference type="ARBA" id="ARBA00022448"/>
    </source>
</evidence>
<feature type="transmembrane region" description="Helical" evidence="7">
    <location>
        <begin position="116"/>
        <end position="134"/>
    </location>
</feature>
<evidence type="ECO:0000313" key="10">
    <source>
        <dbReference type="Proteomes" id="UP000262969"/>
    </source>
</evidence>
<reference evidence="9 10" key="1">
    <citation type="journal article" date="2018" name="Nat. Biotechnol.">
        <title>A standardized bacterial taxonomy based on genome phylogeny substantially revises the tree of life.</title>
        <authorList>
            <person name="Parks D.H."/>
            <person name="Chuvochina M."/>
            <person name="Waite D.W."/>
            <person name="Rinke C."/>
            <person name="Skarshewski A."/>
            <person name="Chaumeil P.A."/>
            <person name="Hugenholtz P."/>
        </authorList>
    </citation>
    <scope>NUCLEOTIDE SEQUENCE [LARGE SCALE GENOMIC DNA]</scope>
    <source>
        <strain evidence="9">UBA11728</strain>
    </source>
</reference>
<feature type="transmembrane region" description="Helical" evidence="7">
    <location>
        <begin position="21"/>
        <end position="47"/>
    </location>
</feature>
<evidence type="ECO:0000313" key="9">
    <source>
        <dbReference type="EMBL" id="HCL03568.1"/>
    </source>
</evidence>
<feature type="domain" description="ABC transmembrane type-1" evidence="8">
    <location>
        <begin position="79"/>
        <end position="290"/>
    </location>
</feature>
<keyword evidence="2 7" id="KW-0813">Transport</keyword>
<comment type="caution">
    <text evidence="9">The sequence shown here is derived from an EMBL/GenBank/DDBJ whole genome shotgun (WGS) entry which is preliminary data.</text>
</comment>
<dbReference type="PANTHER" id="PTHR30193">
    <property type="entry name" value="ABC TRANSPORTER PERMEASE PROTEIN"/>
    <property type="match status" value="1"/>
</dbReference>
<feature type="transmembrane region" description="Helical" evidence="7">
    <location>
        <begin position="85"/>
        <end position="104"/>
    </location>
</feature>
<evidence type="ECO:0000259" key="8">
    <source>
        <dbReference type="PROSITE" id="PS50928"/>
    </source>
</evidence>
<feature type="transmembrane region" description="Helical" evidence="7">
    <location>
        <begin position="269"/>
        <end position="291"/>
    </location>
</feature>
<dbReference type="PROSITE" id="PS50928">
    <property type="entry name" value="ABC_TM1"/>
    <property type="match status" value="1"/>
</dbReference>
<name>A0A3D2XB38_9FIRM</name>
<dbReference type="InterPro" id="IPR035906">
    <property type="entry name" value="MetI-like_sf"/>
</dbReference>
<accession>A0A3D2XB38</accession>
<dbReference type="GO" id="GO:0005886">
    <property type="term" value="C:plasma membrane"/>
    <property type="evidence" value="ECO:0007669"/>
    <property type="project" value="UniProtKB-SubCell"/>
</dbReference>
<dbReference type="InterPro" id="IPR000515">
    <property type="entry name" value="MetI-like"/>
</dbReference>
<evidence type="ECO:0000256" key="3">
    <source>
        <dbReference type="ARBA" id="ARBA00022475"/>
    </source>
</evidence>